<reference evidence="4" key="1">
    <citation type="submission" date="2025-08" db="UniProtKB">
        <authorList>
            <consortium name="Ensembl"/>
        </authorList>
    </citation>
    <scope>IDENTIFICATION</scope>
</reference>
<protein>
    <submittedName>
        <fullName evidence="4">Uncharacterized protein</fullName>
    </submittedName>
</protein>
<keyword evidence="5" id="KW-1185">Reference proteome</keyword>
<keyword evidence="1" id="KW-0853">WD repeat</keyword>
<sequence>MYNIPTCHQGCTGDAEPLSFSWAYEDIKEVHLRWFQLRDNALEIFLINGHTLLLTFESTKVRDQVHQSVLSTELPNLLEYRNLHALTQLWSSGQITNFEYLTHLNKHAGRSFNDLMQYPVMPFVLSDYTSEMLNLTDLQVYRNLAKPIAVQSKEKEDRYVHNYKVSYHSKHKIISS</sequence>
<dbReference type="SMART" id="SM01026">
    <property type="entry name" value="Beach"/>
    <property type="match status" value="1"/>
</dbReference>
<dbReference type="GeneTree" id="ENSGT00940000156359"/>
<evidence type="ECO:0000313" key="5">
    <source>
        <dbReference type="Proteomes" id="UP000694388"/>
    </source>
</evidence>
<dbReference type="InterPro" id="IPR000409">
    <property type="entry name" value="BEACH_dom"/>
</dbReference>
<dbReference type="SUPFAM" id="SSF81837">
    <property type="entry name" value="BEACH domain"/>
    <property type="match status" value="1"/>
</dbReference>
<dbReference type="InterPro" id="IPR011993">
    <property type="entry name" value="PH-like_dom_sf"/>
</dbReference>
<proteinExistence type="predicted"/>
<reference evidence="4" key="2">
    <citation type="submission" date="2025-09" db="UniProtKB">
        <authorList>
            <consortium name="Ensembl"/>
        </authorList>
    </citation>
    <scope>IDENTIFICATION</scope>
</reference>
<dbReference type="PROSITE" id="PS50197">
    <property type="entry name" value="BEACH"/>
    <property type="match status" value="1"/>
</dbReference>
<accession>A0A8C4QXJ7</accession>
<feature type="domain" description="BEACH" evidence="2">
    <location>
        <begin position="75"/>
        <end position="176"/>
    </location>
</feature>
<dbReference type="AlphaFoldDB" id="A0A8C4QXJ7"/>
<dbReference type="Gene3D" id="2.30.29.30">
    <property type="entry name" value="Pleckstrin-homology domain (PH domain)/Phosphotyrosine-binding domain (PTB)"/>
    <property type="match status" value="1"/>
</dbReference>
<evidence type="ECO:0000256" key="1">
    <source>
        <dbReference type="ARBA" id="ARBA00022574"/>
    </source>
</evidence>
<name>A0A8C4QXJ7_EPTBU</name>
<evidence type="ECO:0000313" key="4">
    <source>
        <dbReference type="Ensembl" id="ENSEBUP00000021985.1"/>
    </source>
</evidence>
<dbReference type="Pfam" id="PF14844">
    <property type="entry name" value="PH_BEACH"/>
    <property type="match status" value="1"/>
</dbReference>
<dbReference type="PANTHER" id="PTHR13743:SF86">
    <property type="entry name" value="LYSOSOMAL-TRAFFICKING REGULATOR"/>
    <property type="match status" value="1"/>
</dbReference>
<dbReference type="SUPFAM" id="SSF50729">
    <property type="entry name" value="PH domain-like"/>
    <property type="match status" value="1"/>
</dbReference>
<dbReference type="Pfam" id="PF02138">
    <property type="entry name" value="Beach"/>
    <property type="match status" value="1"/>
</dbReference>
<dbReference type="Gene3D" id="1.10.1540.10">
    <property type="entry name" value="BEACH domain"/>
    <property type="match status" value="1"/>
</dbReference>
<dbReference type="OMA" id="YHSKHKI"/>
<dbReference type="InterPro" id="IPR050865">
    <property type="entry name" value="BEACH_Domain"/>
</dbReference>
<dbReference type="Proteomes" id="UP000694388">
    <property type="component" value="Unplaced"/>
</dbReference>
<dbReference type="InterPro" id="IPR036372">
    <property type="entry name" value="BEACH_dom_sf"/>
</dbReference>
<dbReference type="Ensembl" id="ENSEBUT00000022561.1">
    <property type="protein sequence ID" value="ENSEBUP00000021985.1"/>
    <property type="gene ID" value="ENSEBUG00000013566.1"/>
</dbReference>
<feature type="domain" description="BEACH-type PH" evidence="3">
    <location>
        <begin position="1"/>
        <end position="70"/>
    </location>
</feature>
<organism evidence="4 5">
    <name type="scientific">Eptatretus burgeri</name>
    <name type="common">Inshore hagfish</name>
    <dbReference type="NCBI Taxonomy" id="7764"/>
    <lineage>
        <taxon>Eukaryota</taxon>
        <taxon>Metazoa</taxon>
        <taxon>Chordata</taxon>
        <taxon>Craniata</taxon>
        <taxon>Vertebrata</taxon>
        <taxon>Cyclostomata</taxon>
        <taxon>Myxini</taxon>
        <taxon>Myxiniformes</taxon>
        <taxon>Myxinidae</taxon>
        <taxon>Eptatretinae</taxon>
        <taxon>Eptatretus</taxon>
    </lineage>
</organism>
<evidence type="ECO:0000259" key="2">
    <source>
        <dbReference type="PROSITE" id="PS50197"/>
    </source>
</evidence>
<dbReference type="PROSITE" id="PS51783">
    <property type="entry name" value="PH_BEACH"/>
    <property type="match status" value="1"/>
</dbReference>
<evidence type="ECO:0000259" key="3">
    <source>
        <dbReference type="PROSITE" id="PS51783"/>
    </source>
</evidence>
<dbReference type="InterPro" id="IPR023362">
    <property type="entry name" value="PH-BEACH_dom"/>
</dbReference>
<dbReference type="PANTHER" id="PTHR13743">
    <property type="entry name" value="BEIGE/BEACH-RELATED"/>
    <property type="match status" value="1"/>
</dbReference>